<dbReference type="Proteomes" id="UP001206067">
    <property type="component" value="Unassembled WGS sequence"/>
</dbReference>
<comment type="caution">
    <text evidence="2">The sequence shown here is derived from an EMBL/GenBank/DDBJ whole genome shotgun (WGS) entry which is preliminary data.</text>
</comment>
<name>A0ABT1XPR6_9SPHN</name>
<keyword evidence="3" id="KW-1185">Reference proteome</keyword>
<organism evidence="2 3">
    <name type="scientific">Parerythrobacter lacustris</name>
    <dbReference type="NCBI Taxonomy" id="2969984"/>
    <lineage>
        <taxon>Bacteria</taxon>
        <taxon>Pseudomonadati</taxon>
        <taxon>Pseudomonadota</taxon>
        <taxon>Alphaproteobacteria</taxon>
        <taxon>Sphingomonadales</taxon>
        <taxon>Erythrobacteraceae</taxon>
        <taxon>Parerythrobacter</taxon>
    </lineage>
</organism>
<dbReference type="RefSeq" id="WP_257595338.1">
    <property type="nucleotide sequence ID" value="NZ_JANKHH010000003.1"/>
</dbReference>
<dbReference type="EMBL" id="JANKHH010000003">
    <property type="protein sequence ID" value="MCR2833577.1"/>
    <property type="molecule type" value="Genomic_DNA"/>
</dbReference>
<evidence type="ECO:0000313" key="3">
    <source>
        <dbReference type="Proteomes" id="UP001206067"/>
    </source>
</evidence>
<feature type="signal peptide" evidence="1">
    <location>
        <begin position="1"/>
        <end position="20"/>
    </location>
</feature>
<dbReference type="PROSITE" id="PS51257">
    <property type="entry name" value="PROKAR_LIPOPROTEIN"/>
    <property type="match status" value="1"/>
</dbReference>
<proteinExistence type="predicted"/>
<sequence length="94" mass="9791">MTRTLFIAIAPIALLAGCSAAEEAGNEAFDTNFLSSCKSSGSASGAPQEVIDSYCGCALDKINEQYSGSEKLNLSPENVQPIMAQCLAEVQKNG</sequence>
<evidence type="ECO:0000313" key="2">
    <source>
        <dbReference type="EMBL" id="MCR2833577.1"/>
    </source>
</evidence>
<evidence type="ECO:0000256" key="1">
    <source>
        <dbReference type="SAM" id="SignalP"/>
    </source>
</evidence>
<reference evidence="2 3" key="1">
    <citation type="submission" date="2022-08" db="EMBL/GenBank/DDBJ databases">
        <title>Polyphasic taxonomy analysis of Qipengyuania sp.RS5-5.</title>
        <authorList>
            <person name="Xamxidin M."/>
            <person name="Wu M."/>
        </authorList>
    </citation>
    <scope>NUCLEOTIDE SEQUENCE [LARGE SCALE GENOMIC DNA]</scope>
    <source>
        <strain evidence="2 3">RS5-5</strain>
    </source>
</reference>
<protein>
    <recommendedName>
        <fullName evidence="4">Lipoprotein</fullName>
    </recommendedName>
</protein>
<keyword evidence="1" id="KW-0732">Signal</keyword>
<feature type="chain" id="PRO_5046113678" description="Lipoprotein" evidence="1">
    <location>
        <begin position="21"/>
        <end position="94"/>
    </location>
</feature>
<evidence type="ECO:0008006" key="4">
    <source>
        <dbReference type="Google" id="ProtNLM"/>
    </source>
</evidence>
<accession>A0ABT1XPR6</accession>
<gene>
    <name evidence="2" type="ORF">NSO95_06440</name>
</gene>